<evidence type="ECO:0000256" key="3">
    <source>
        <dbReference type="SAM" id="MobiDB-lite"/>
    </source>
</evidence>
<dbReference type="VEuPathDB" id="FungiDB:DD237_005128"/>
<dbReference type="InterPro" id="IPR019734">
    <property type="entry name" value="TPR_rpt"/>
</dbReference>
<dbReference type="PROSITE" id="PS50005">
    <property type="entry name" value="TPR"/>
    <property type="match status" value="1"/>
</dbReference>
<accession>A0A3M6VH99</accession>
<dbReference type="STRING" id="542832.A0A3M6VH99"/>
<proteinExistence type="predicted"/>
<sequence length="727" mass="80159">MKLESEVSGLHWWDEEFTEPQVSFRTTLFPALLGVCDTQLLSSKLSHDEVRVVTEFCISPDANQTDIVTREDVGPAIQCQDISMLVVHNSNDVFRRFLARFGPLKFSLSKLVTCFCVNREVVPWFHGEIGRKEAESVLTTRKCSDGAFLVRFSESHPTKFTLTYLKVHSVGSQTPGRREVKNCLLTNLGVSGYAVTEAMRRHADTSVRQRTYLSIRAFIQSSSGRLKYGVASDFSAQCNQELAAVRAMQDHQSDFYAAFRSESFGNPASRINTVAKSFSGPEPSQSSFHSMPLQNSNAGNTSEATSNSYASFSLDSVAPPSMHREEILKQSEAGLTIPYEDTRRQWSEATSGDYGIFTSFGQPEEEAHPTTEAHPGTNTNVSSRDHAQRESADSISDVYASFASVASIYSQDSEQAPIRAQQAISFSKPPMSTTSITQPSFINNGAYGSFASIAVAKPTTPTSVDVPMSGNPNMASRDLSDTGDYGSCPANVLEHKHPQWEPTLRPPSLSVVVKSDFDIQNVSPDADIYENLASLSLAQNNAPLQAKTYLPQPRYSPACATPLPPSNADVCGSLDVAAANLYIKTTPTTSALDELNVGMKFYKQKRLDDARLRFMLAQEMARASGDHVVEARALGNLGTVHLDKKNLHQAVRCYQQCLDITRAIEDTKRERTILNNLVLALVASEDFERALAYCQVQLETTTNAINQRKIISRMSLLREKMTRQAKV</sequence>
<feature type="domain" description="SH2" evidence="4">
    <location>
        <begin position="124"/>
        <end position="220"/>
    </location>
</feature>
<evidence type="ECO:0000313" key="6">
    <source>
        <dbReference type="EMBL" id="RQM14284.1"/>
    </source>
</evidence>
<name>A0A3M6VH99_9STRA</name>
<dbReference type="PROSITE" id="PS50001">
    <property type="entry name" value="SH2"/>
    <property type="match status" value="1"/>
</dbReference>
<evidence type="ECO:0000256" key="1">
    <source>
        <dbReference type="PROSITE-ProRule" id="PRU00191"/>
    </source>
</evidence>
<dbReference type="CDD" id="cd00173">
    <property type="entry name" value="SH2"/>
    <property type="match status" value="1"/>
</dbReference>
<feature type="region of interest" description="Disordered" evidence="3">
    <location>
        <begin position="275"/>
        <end position="306"/>
    </location>
</feature>
<dbReference type="SUPFAM" id="SSF48452">
    <property type="entry name" value="TPR-like"/>
    <property type="match status" value="1"/>
</dbReference>
<evidence type="ECO:0000259" key="4">
    <source>
        <dbReference type="PROSITE" id="PS50001"/>
    </source>
</evidence>
<dbReference type="SMART" id="SM00028">
    <property type="entry name" value="TPR"/>
    <property type="match status" value="2"/>
</dbReference>
<dbReference type="SUPFAM" id="SSF55550">
    <property type="entry name" value="SH2 domain"/>
    <property type="match status" value="1"/>
</dbReference>
<evidence type="ECO:0000313" key="8">
    <source>
        <dbReference type="Proteomes" id="UP000286097"/>
    </source>
</evidence>
<dbReference type="InterPro" id="IPR000980">
    <property type="entry name" value="SH2"/>
</dbReference>
<evidence type="ECO:0000256" key="2">
    <source>
        <dbReference type="PROSITE-ProRule" id="PRU00339"/>
    </source>
</evidence>
<dbReference type="Proteomes" id="UP000286097">
    <property type="component" value="Unassembled WGS sequence"/>
</dbReference>
<dbReference type="EMBL" id="QKXF01000210">
    <property type="protein sequence ID" value="RQM14284.1"/>
    <property type="molecule type" value="Genomic_DNA"/>
</dbReference>
<keyword evidence="2" id="KW-0802">TPR repeat</keyword>
<dbReference type="Gene3D" id="3.30.505.10">
    <property type="entry name" value="SH2 domain"/>
    <property type="match status" value="1"/>
</dbReference>
<feature type="region of interest" description="Disordered" evidence="3">
    <location>
        <begin position="354"/>
        <end position="393"/>
    </location>
</feature>
<evidence type="ECO:0000313" key="5">
    <source>
        <dbReference type="EMBL" id="RMX66385.1"/>
    </source>
</evidence>
<dbReference type="EMBL" id="QLLG01000205">
    <property type="protein sequence ID" value="RMX66385.1"/>
    <property type="molecule type" value="Genomic_DNA"/>
</dbReference>
<dbReference type="Proteomes" id="UP000282087">
    <property type="component" value="Unassembled WGS sequence"/>
</dbReference>
<comment type="caution">
    <text evidence="5">The sequence shown here is derived from an EMBL/GenBank/DDBJ whole genome shotgun (WGS) entry which is preliminary data.</text>
</comment>
<protein>
    <recommendedName>
        <fullName evidence="4">SH2 domain-containing protein</fullName>
    </recommendedName>
</protein>
<gene>
    <name evidence="6" type="ORF">DD237_005128</name>
    <name evidence="5" type="ORF">DD238_004019</name>
</gene>
<dbReference type="Pfam" id="PF00017">
    <property type="entry name" value="SH2"/>
    <property type="match status" value="1"/>
</dbReference>
<organism evidence="5 7">
    <name type="scientific">Peronospora effusa</name>
    <dbReference type="NCBI Taxonomy" id="542832"/>
    <lineage>
        <taxon>Eukaryota</taxon>
        <taxon>Sar</taxon>
        <taxon>Stramenopiles</taxon>
        <taxon>Oomycota</taxon>
        <taxon>Peronosporomycetes</taxon>
        <taxon>Peronosporales</taxon>
        <taxon>Peronosporaceae</taxon>
        <taxon>Peronospora</taxon>
    </lineage>
</organism>
<dbReference type="Pfam" id="PF13424">
    <property type="entry name" value="TPR_12"/>
    <property type="match status" value="1"/>
</dbReference>
<keyword evidence="7" id="KW-1185">Reference proteome</keyword>
<evidence type="ECO:0000313" key="7">
    <source>
        <dbReference type="Proteomes" id="UP000282087"/>
    </source>
</evidence>
<dbReference type="InterPro" id="IPR011990">
    <property type="entry name" value="TPR-like_helical_dom_sf"/>
</dbReference>
<dbReference type="AlphaFoldDB" id="A0A3M6VH99"/>
<feature type="repeat" description="TPR" evidence="2">
    <location>
        <begin position="631"/>
        <end position="664"/>
    </location>
</feature>
<feature type="compositionally biased region" description="Basic and acidic residues" evidence="3">
    <location>
        <begin position="383"/>
        <end position="392"/>
    </location>
</feature>
<reference evidence="7 8" key="1">
    <citation type="submission" date="2018-06" db="EMBL/GenBank/DDBJ databases">
        <title>Comparative genomics of downy mildews reveals potential adaptations to biotrophy.</title>
        <authorList>
            <person name="Fletcher K."/>
            <person name="Klosterman S.J."/>
            <person name="Derevnina L."/>
            <person name="Martin F."/>
            <person name="Koike S."/>
            <person name="Reyes Chin-Wo S."/>
            <person name="Mou B."/>
            <person name="Michelmore R."/>
        </authorList>
    </citation>
    <scope>NUCLEOTIDE SEQUENCE [LARGE SCALE GENOMIC DNA]</scope>
    <source>
        <strain evidence="6 8">R13</strain>
        <strain evidence="5 7">R14</strain>
    </source>
</reference>
<dbReference type="SMART" id="SM00252">
    <property type="entry name" value="SH2"/>
    <property type="match status" value="1"/>
</dbReference>
<dbReference type="Gene3D" id="1.25.40.10">
    <property type="entry name" value="Tetratricopeptide repeat domain"/>
    <property type="match status" value="1"/>
</dbReference>
<keyword evidence="1" id="KW-0727">SH2 domain</keyword>
<dbReference type="InterPro" id="IPR036860">
    <property type="entry name" value="SH2_dom_sf"/>
</dbReference>